<dbReference type="InterPro" id="IPR036291">
    <property type="entry name" value="NAD(P)-bd_dom_sf"/>
</dbReference>
<dbReference type="InterPro" id="IPR057326">
    <property type="entry name" value="KR_dom"/>
</dbReference>
<dbReference type="InterPro" id="IPR002347">
    <property type="entry name" value="SDR_fam"/>
</dbReference>
<dbReference type="CDD" id="cd05233">
    <property type="entry name" value="SDR_c"/>
    <property type="match status" value="1"/>
</dbReference>
<dbReference type="EMBL" id="AP014946">
    <property type="protein sequence ID" value="BAT61449.1"/>
    <property type="molecule type" value="Genomic_DNA"/>
</dbReference>
<organism evidence="5 6">
    <name type="scientific">Variibacter gotjawalensis</name>
    <dbReference type="NCBI Taxonomy" id="1333996"/>
    <lineage>
        <taxon>Bacteria</taxon>
        <taxon>Pseudomonadati</taxon>
        <taxon>Pseudomonadota</taxon>
        <taxon>Alphaproteobacteria</taxon>
        <taxon>Hyphomicrobiales</taxon>
        <taxon>Nitrobacteraceae</taxon>
        <taxon>Variibacter</taxon>
    </lineage>
</organism>
<dbReference type="PANTHER" id="PTHR24321:SF8">
    <property type="entry name" value="ESTRADIOL 17-BETA-DEHYDROGENASE 8-RELATED"/>
    <property type="match status" value="1"/>
</dbReference>
<dbReference type="PRINTS" id="PR00080">
    <property type="entry name" value="SDRFAMILY"/>
</dbReference>
<reference evidence="5 6" key="1">
    <citation type="submission" date="2015-08" db="EMBL/GenBank/DDBJ databases">
        <title>Investigation of the bacterial diversity of lava forest soil.</title>
        <authorList>
            <person name="Lee J.S."/>
        </authorList>
    </citation>
    <scope>NUCLEOTIDE SEQUENCE [LARGE SCALE GENOMIC DNA]</scope>
    <source>
        <strain evidence="5 6">GJW-30</strain>
    </source>
</reference>
<evidence type="ECO:0000256" key="3">
    <source>
        <dbReference type="ARBA" id="ARBA00023027"/>
    </source>
</evidence>
<keyword evidence="6" id="KW-1185">Reference proteome</keyword>
<dbReference type="PANTHER" id="PTHR24321">
    <property type="entry name" value="DEHYDROGENASES, SHORT CHAIN"/>
    <property type="match status" value="1"/>
</dbReference>
<dbReference type="NCBIfam" id="NF005559">
    <property type="entry name" value="PRK07231.1"/>
    <property type="match status" value="1"/>
</dbReference>
<dbReference type="NCBIfam" id="NF004791">
    <property type="entry name" value="PRK06138.1"/>
    <property type="match status" value="1"/>
</dbReference>
<dbReference type="GO" id="GO:0055041">
    <property type="term" value="F:cyclopentanol dehydrogenase activity"/>
    <property type="evidence" value="ECO:0007669"/>
    <property type="project" value="UniProtKB-EC"/>
</dbReference>
<gene>
    <name evidence="5" type="primary">cpnA_2</name>
    <name evidence="5" type="ORF">GJW-30_1_04006</name>
</gene>
<evidence type="ECO:0000256" key="2">
    <source>
        <dbReference type="ARBA" id="ARBA00023002"/>
    </source>
</evidence>
<keyword evidence="2 5" id="KW-0560">Oxidoreductase</keyword>
<keyword evidence="3" id="KW-0520">NAD</keyword>
<dbReference type="SMART" id="SM00822">
    <property type="entry name" value="PKS_KR"/>
    <property type="match status" value="1"/>
</dbReference>
<dbReference type="KEGG" id="vgo:GJW-30_1_04006"/>
<evidence type="ECO:0000313" key="5">
    <source>
        <dbReference type="EMBL" id="BAT61449.1"/>
    </source>
</evidence>
<proteinExistence type="inferred from homology"/>
<evidence type="ECO:0000256" key="1">
    <source>
        <dbReference type="ARBA" id="ARBA00006484"/>
    </source>
</evidence>
<feature type="domain" description="Ketoreductase" evidence="4">
    <location>
        <begin position="6"/>
        <end position="193"/>
    </location>
</feature>
<evidence type="ECO:0000259" key="4">
    <source>
        <dbReference type="SMART" id="SM00822"/>
    </source>
</evidence>
<dbReference type="AlphaFoldDB" id="A0A0S3PZR7"/>
<dbReference type="EC" id="1.1.1.163" evidence="5"/>
<dbReference type="Gene3D" id="3.40.50.720">
    <property type="entry name" value="NAD(P)-binding Rossmann-like Domain"/>
    <property type="match status" value="1"/>
</dbReference>
<dbReference type="SUPFAM" id="SSF51735">
    <property type="entry name" value="NAD(P)-binding Rossmann-fold domains"/>
    <property type="match status" value="1"/>
</dbReference>
<dbReference type="FunFam" id="3.40.50.720:FF:000084">
    <property type="entry name" value="Short-chain dehydrogenase reductase"/>
    <property type="match status" value="1"/>
</dbReference>
<dbReference type="RefSeq" id="WP_096358148.1">
    <property type="nucleotide sequence ID" value="NZ_AP014946.1"/>
</dbReference>
<dbReference type="Pfam" id="PF13561">
    <property type="entry name" value="adh_short_C2"/>
    <property type="match status" value="1"/>
</dbReference>
<comment type="similarity">
    <text evidence="1">Belongs to the short-chain dehydrogenases/reductases (SDR) family.</text>
</comment>
<dbReference type="OrthoDB" id="9806974at2"/>
<name>A0A0S3PZR7_9BRAD</name>
<dbReference type="PRINTS" id="PR00081">
    <property type="entry name" value="GDHRDH"/>
</dbReference>
<sequence length="253" mass="26115">MSLDGRVAIITGGASGIGAASALLLASEGAAVVIADRDEAGARELLSAIEHEGGTGLHLTGDVGDIKFAEAVVADACEKFDRVDILVTAAGFSCGGTVTTTQPDDWNAVFSANVGGTWLFARAVVPVMQKQKRGSIVTFGSQLALAGGRGNSAYIAAKGAILSLTRTMALDYAADGIRVNAIAPGAIDTPMLRRSFARHADPEPVREASRQRHALKRFGDPDEIAQAVLYLASDRSSFSTGTTLVVDGGWLAA</sequence>
<dbReference type="Proteomes" id="UP000236884">
    <property type="component" value="Chromosome"/>
</dbReference>
<protein>
    <submittedName>
        <fullName evidence="5">Cyclopentanol dehydrogenase</fullName>
        <ecNumber evidence="5">1.1.1.163</ecNumber>
    </submittedName>
</protein>
<accession>A0A0S3PZR7</accession>
<evidence type="ECO:0000313" key="6">
    <source>
        <dbReference type="Proteomes" id="UP000236884"/>
    </source>
</evidence>